<organism evidence="1 2">
    <name type="scientific">Effusibacillus consociatus</name>
    <dbReference type="NCBI Taxonomy" id="1117041"/>
    <lineage>
        <taxon>Bacteria</taxon>
        <taxon>Bacillati</taxon>
        <taxon>Bacillota</taxon>
        <taxon>Bacilli</taxon>
        <taxon>Bacillales</taxon>
        <taxon>Alicyclobacillaceae</taxon>
        <taxon>Effusibacillus</taxon>
    </lineage>
</organism>
<accession>A0ABV9PYC1</accession>
<evidence type="ECO:0008006" key="3">
    <source>
        <dbReference type="Google" id="ProtNLM"/>
    </source>
</evidence>
<protein>
    <recommendedName>
        <fullName evidence="3">Transposase</fullName>
    </recommendedName>
</protein>
<evidence type="ECO:0000313" key="1">
    <source>
        <dbReference type="EMBL" id="MFC4766544.1"/>
    </source>
</evidence>
<keyword evidence="2" id="KW-1185">Reference proteome</keyword>
<name>A0ABV9PYC1_9BACL</name>
<sequence length="49" mass="5834">MDKINEQEEGYPLRFVNAKESVWMIARAYYKLLSIYLRNKGLQPEEAVK</sequence>
<dbReference type="RefSeq" id="WP_380024443.1">
    <property type="nucleotide sequence ID" value="NZ_JBHSHC010000024.1"/>
</dbReference>
<dbReference type="EMBL" id="JBHSHC010000024">
    <property type="protein sequence ID" value="MFC4766544.1"/>
    <property type="molecule type" value="Genomic_DNA"/>
</dbReference>
<evidence type="ECO:0000313" key="2">
    <source>
        <dbReference type="Proteomes" id="UP001596002"/>
    </source>
</evidence>
<proteinExistence type="predicted"/>
<dbReference type="Proteomes" id="UP001596002">
    <property type="component" value="Unassembled WGS sequence"/>
</dbReference>
<reference evidence="2" key="1">
    <citation type="journal article" date="2019" name="Int. J. Syst. Evol. Microbiol.">
        <title>The Global Catalogue of Microorganisms (GCM) 10K type strain sequencing project: providing services to taxonomists for standard genome sequencing and annotation.</title>
        <authorList>
            <consortium name="The Broad Institute Genomics Platform"/>
            <consortium name="The Broad Institute Genome Sequencing Center for Infectious Disease"/>
            <person name="Wu L."/>
            <person name="Ma J."/>
        </authorList>
    </citation>
    <scope>NUCLEOTIDE SEQUENCE [LARGE SCALE GENOMIC DNA]</scope>
    <source>
        <strain evidence="2">WYCCWR 12678</strain>
    </source>
</reference>
<gene>
    <name evidence="1" type="ORF">ACFO8Q_03995</name>
</gene>
<comment type="caution">
    <text evidence="1">The sequence shown here is derived from an EMBL/GenBank/DDBJ whole genome shotgun (WGS) entry which is preliminary data.</text>
</comment>